<sequence>MEGAERTHVVRFVENMLFRMAFQSKHLKMS</sequence>
<accession>A0A2T8ICP7</accession>
<dbReference type="AlphaFoldDB" id="A0A2T8ICP7"/>
<name>A0A2T8ICP7_9POAL</name>
<proteinExistence type="predicted"/>
<gene>
    <name evidence="1" type="ORF">PAHAL_7G189500</name>
</gene>
<dbReference type="Gramene" id="PVH35453">
    <property type="protein sequence ID" value="PVH35453"/>
    <property type="gene ID" value="PAHAL_7G189500"/>
</dbReference>
<dbReference type="EMBL" id="CM008052">
    <property type="protein sequence ID" value="PVH35453.1"/>
    <property type="molecule type" value="Genomic_DNA"/>
</dbReference>
<organism evidence="1">
    <name type="scientific">Panicum hallii</name>
    <dbReference type="NCBI Taxonomy" id="206008"/>
    <lineage>
        <taxon>Eukaryota</taxon>
        <taxon>Viridiplantae</taxon>
        <taxon>Streptophyta</taxon>
        <taxon>Embryophyta</taxon>
        <taxon>Tracheophyta</taxon>
        <taxon>Spermatophyta</taxon>
        <taxon>Magnoliopsida</taxon>
        <taxon>Liliopsida</taxon>
        <taxon>Poales</taxon>
        <taxon>Poaceae</taxon>
        <taxon>PACMAD clade</taxon>
        <taxon>Panicoideae</taxon>
        <taxon>Panicodae</taxon>
        <taxon>Paniceae</taxon>
        <taxon>Panicinae</taxon>
        <taxon>Panicum</taxon>
        <taxon>Panicum sect. Panicum</taxon>
    </lineage>
</organism>
<protein>
    <submittedName>
        <fullName evidence="1">Uncharacterized protein</fullName>
    </submittedName>
</protein>
<dbReference type="Proteomes" id="UP000243499">
    <property type="component" value="Chromosome 7"/>
</dbReference>
<evidence type="ECO:0000313" key="1">
    <source>
        <dbReference type="EMBL" id="PVH35453.1"/>
    </source>
</evidence>
<reference evidence="1" key="1">
    <citation type="submission" date="2018-04" db="EMBL/GenBank/DDBJ databases">
        <title>WGS assembly of Panicum hallii.</title>
        <authorList>
            <person name="Lovell J."/>
            <person name="Jenkins J."/>
            <person name="Lowry D."/>
            <person name="Mamidi S."/>
            <person name="Sreedasyam A."/>
            <person name="Weng X."/>
            <person name="Barry K."/>
            <person name="Bonette J."/>
            <person name="Campitelli B."/>
            <person name="Daum C."/>
            <person name="Gordon S."/>
            <person name="Gould B."/>
            <person name="Lipzen A."/>
            <person name="Macqueen A."/>
            <person name="Palacio-Mejia J."/>
            <person name="Plott C."/>
            <person name="Shakirov E."/>
            <person name="Shu S."/>
            <person name="Yoshinaga Y."/>
            <person name="Zane M."/>
            <person name="Rokhsar D."/>
            <person name="Grimwood J."/>
            <person name="Schmutz J."/>
            <person name="Juenger T."/>
        </authorList>
    </citation>
    <scope>NUCLEOTIDE SEQUENCE [LARGE SCALE GENOMIC DNA]</scope>
    <source>
        <strain evidence="1">FIL2</strain>
    </source>
</reference>